<organism evidence="2 3">
    <name type="scientific">Coniochaeta ligniaria NRRL 30616</name>
    <dbReference type="NCBI Taxonomy" id="1408157"/>
    <lineage>
        <taxon>Eukaryota</taxon>
        <taxon>Fungi</taxon>
        <taxon>Dikarya</taxon>
        <taxon>Ascomycota</taxon>
        <taxon>Pezizomycotina</taxon>
        <taxon>Sordariomycetes</taxon>
        <taxon>Sordariomycetidae</taxon>
        <taxon>Coniochaetales</taxon>
        <taxon>Coniochaetaceae</taxon>
        <taxon>Coniochaeta</taxon>
    </lineage>
</organism>
<sequence>MAPTSGANDDSPCSQTKRFRRHATNPDGYRVAMKMSLDDGDKSENDDEPLFPDVCRVLKFETKKTSMAVMQAQKERSEMDLTSMGPPAASSRSPDPDVAVQHLPKVAHAAAELEPMKLKIRGEDGAVVKRTVELRPSHTVLGKGNMGAFSILNIEVSANGREINSVTGVRFTVVGIVKTDVRA</sequence>
<evidence type="ECO:0000313" key="2">
    <source>
        <dbReference type="EMBL" id="OIW24310.1"/>
    </source>
</evidence>
<feature type="region of interest" description="Disordered" evidence="1">
    <location>
        <begin position="1"/>
        <end position="30"/>
    </location>
</feature>
<evidence type="ECO:0000256" key="1">
    <source>
        <dbReference type="SAM" id="MobiDB-lite"/>
    </source>
</evidence>
<protein>
    <submittedName>
        <fullName evidence="2">Uncharacterized protein</fullName>
    </submittedName>
</protein>
<feature type="compositionally biased region" description="Low complexity" evidence="1">
    <location>
        <begin position="86"/>
        <end position="97"/>
    </location>
</feature>
<feature type="region of interest" description="Disordered" evidence="1">
    <location>
        <begin position="73"/>
        <end position="98"/>
    </location>
</feature>
<name>A0A1J7IA27_9PEZI</name>
<proteinExistence type="predicted"/>
<dbReference type="Proteomes" id="UP000182658">
    <property type="component" value="Unassembled WGS sequence"/>
</dbReference>
<dbReference type="EMBL" id="KV875104">
    <property type="protein sequence ID" value="OIW24310.1"/>
    <property type="molecule type" value="Genomic_DNA"/>
</dbReference>
<dbReference type="InParanoid" id="A0A1J7IA27"/>
<dbReference type="AlphaFoldDB" id="A0A1J7IA27"/>
<accession>A0A1J7IA27</accession>
<reference evidence="2 3" key="1">
    <citation type="submission" date="2016-10" db="EMBL/GenBank/DDBJ databases">
        <title>Draft genome sequence of Coniochaeta ligniaria NRRL30616, a lignocellulolytic fungus for bioabatement of inhibitors in plant biomass hydrolysates.</title>
        <authorList>
            <consortium name="DOE Joint Genome Institute"/>
            <person name="Jimenez D.J."/>
            <person name="Hector R.E."/>
            <person name="Riley R."/>
            <person name="Sun H."/>
            <person name="Grigoriev I.V."/>
            <person name="Van Elsas J.D."/>
            <person name="Nichols N.N."/>
        </authorList>
    </citation>
    <scope>NUCLEOTIDE SEQUENCE [LARGE SCALE GENOMIC DNA]</scope>
    <source>
        <strain evidence="2 3">NRRL 30616</strain>
    </source>
</reference>
<gene>
    <name evidence="2" type="ORF">CONLIGDRAFT_685929</name>
</gene>
<evidence type="ECO:0000313" key="3">
    <source>
        <dbReference type="Proteomes" id="UP000182658"/>
    </source>
</evidence>
<keyword evidence="3" id="KW-1185">Reference proteome</keyword>
<feature type="compositionally biased region" description="Polar residues" evidence="1">
    <location>
        <begin position="1"/>
        <end position="16"/>
    </location>
</feature>